<dbReference type="EMBL" id="JBHULK010000007">
    <property type="protein sequence ID" value="MFD2536307.1"/>
    <property type="molecule type" value="Genomic_DNA"/>
</dbReference>
<protein>
    <submittedName>
        <fullName evidence="1">Uncharacterized protein</fullName>
    </submittedName>
</protein>
<keyword evidence="2" id="KW-1185">Reference proteome</keyword>
<reference evidence="2" key="1">
    <citation type="journal article" date="2019" name="Int. J. Syst. Evol. Microbiol.">
        <title>The Global Catalogue of Microorganisms (GCM) 10K type strain sequencing project: providing services to taxonomists for standard genome sequencing and annotation.</title>
        <authorList>
            <consortium name="The Broad Institute Genomics Platform"/>
            <consortium name="The Broad Institute Genome Sequencing Center for Infectious Disease"/>
            <person name="Wu L."/>
            <person name="Ma J."/>
        </authorList>
    </citation>
    <scope>NUCLEOTIDE SEQUENCE [LARGE SCALE GENOMIC DNA]</scope>
    <source>
        <strain evidence="2">KCTC 42903</strain>
    </source>
</reference>
<accession>A0ABW5JXT8</accession>
<name>A0ABW5JXT8_9FLAO</name>
<gene>
    <name evidence="1" type="ORF">ACFSQS_14435</name>
</gene>
<comment type="caution">
    <text evidence="1">The sequence shown here is derived from an EMBL/GenBank/DDBJ whole genome shotgun (WGS) entry which is preliminary data.</text>
</comment>
<dbReference type="RefSeq" id="WP_388020500.1">
    <property type="nucleotide sequence ID" value="NZ_JBHUDT010000007.1"/>
</dbReference>
<proteinExistence type="predicted"/>
<evidence type="ECO:0000313" key="2">
    <source>
        <dbReference type="Proteomes" id="UP001597441"/>
    </source>
</evidence>
<sequence>MKLRINDKNEYIEFDSGPGDFYSPKTSDVEKKIRINGILSFYGVFSFGVTMENIKRTNRYREKTKRFDIANTTFTNFYSQFSKVSAARIGAGILKYGKLTLDYKNGWFYYEPYSVINNFEPFKTLGFDITIENGT</sequence>
<organism evidence="1 2">
    <name type="scientific">Gelatiniphilus marinus</name>
    <dbReference type="NCBI Taxonomy" id="1759464"/>
    <lineage>
        <taxon>Bacteria</taxon>
        <taxon>Pseudomonadati</taxon>
        <taxon>Bacteroidota</taxon>
        <taxon>Flavobacteriia</taxon>
        <taxon>Flavobacteriales</taxon>
        <taxon>Flavobacteriaceae</taxon>
        <taxon>Gelatiniphilus</taxon>
    </lineage>
</organism>
<dbReference type="Proteomes" id="UP001597441">
    <property type="component" value="Unassembled WGS sequence"/>
</dbReference>
<evidence type="ECO:0000313" key="1">
    <source>
        <dbReference type="EMBL" id="MFD2536307.1"/>
    </source>
</evidence>